<dbReference type="PROSITE" id="PS51340">
    <property type="entry name" value="MOSC"/>
    <property type="match status" value="1"/>
</dbReference>
<dbReference type="InterPro" id="IPR005302">
    <property type="entry name" value="MoCF_Sase_C"/>
</dbReference>
<evidence type="ECO:0000313" key="3">
    <source>
        <dbReference type="Proteomes" id="UP000320055"/>
    </source>
</evidence>
<evidence type="ECO:0000313" key="2">
    <source>
        <dbReference type="EMBL" id="VEP15476.1"/>
    </source>
</evidence>
<gene>
    <name evidence="2" type="ORF">H1P_340002</name>
</gene>
<keyword evidence="3" id="KW-1185">Reference proteome</keyword>
<feature type="domain" description="MOSC" evidence="1">
    <location>
        <begin position="122"/>
        <end position="278"/>
    </location>
</feature>
<sequence>MIVSELCIYPIKSCQGIQLKTAEVTAKGFLWDREMMLISQRGKFLTQRQFPQLARVQVQLVDDSLTLSMSDNSLEPLTFTPILRGEEIEVEIWRDRTIGIDQGDLVAQWFHQVLELDNTKKCRLVRQSPQYKRKVQHRLSGNHENTVSFADGYPCLLTTTASLAELNRRIMDTYQDSSEIVSMDRFRSNIVVETEIPFDEDNWKRIQIGELVFAVVKPCSRCIIPTVNQQNGDRNKLKEPLRTLGTFRQFGEQGVMFGENMIPLHPGTISVGDRLQILTVR</sequence>
<proteinExistence type="predicted"/>
<dbReference type="Pfam" id="PF03473">
    <property type="entry name" value="MOSC"/>
    <property type="match status" value="1"/>
</dbReference>
<dbReference type="InterPro" id="IPR005303">
    <property type="entry name" value="MOCOS_middle"/>
</dbReference>
<dbReference type="Pfam" id="PF03476">
    <property type="entry name" value="MOSC_N"/>
    <property type="match status" value="1"/>
</dbReference>
<reference evidence="2 3" key="1">
    <citation type="submission" date="2019-01" db="EMBL/GenBank/DDBJ databases">
        <authorList>
            <person name="Brito A."/>
        </authorList>
    </citation>
    <scope>NUCLEOTIDE SEQUENCE [LARGE SCALE GENOMIC DNA]</scope>
    <source>
        <strain evidence="2">1</strain>
    </source>
</reference>
<dbReference type="PANTHER" id="PTHR14237:SF19">
    <property type="entry name" value="MITOCHONDRIAL AMIDOXIME REDUCING COMPONENT 1"/>
    <property type="match status" value="1"/>
</dbReference>
<name>A0A563VVN7_9CYAN</name>
<dbReference type="GO" id="GO:0003824">
    <property type="term" value="F:catalytic activity"/>
    <property type="evidence" value="ECO:0007669"/>
    <property type="project" value="InterPro"/>
</dbReference>
<organism evidence="2 3">
    <name type="scientific">Hyella patelloides LEGE 07179</name>
    <dbReference type="NCBI Taxonomy" id="945734"/>
    <lineage>
        <taxon>Bacteria</taxon>
        <taxon>Bacillati</taxon>
        <taxon>Cyanobacteriota</taxon>
        <taxon>Cyanophyceae</taxon>
        <taxon>Pleurocapsales</taxon>
        <taxon>Hyellaceae</taxon>
        <taxon>Hyella</taxon>
    </lineage>
</organism>
<dbReference type="InterPro" id="IPR011037">
    <property type="entry name" value="Pyrv_Knase-like_insert_dom_sf"/>
</dbReference>
<dbReference type="GO" id="GO:0030170">
    <property type="term" value="F:pyridoxal phosphate binding"/>
    <property type="evidence" value="ECO:0007669"/>
    <property type="project" value="InterPro"/>
</dbReference>
<dbReference type="GO" id="GO:0030151">
    <property type="term" value="F:molybdenum ion binding"/>
    <property type="evidence" value="ECO:0007669"/>
    <property type="project" value="InterPro"/>
</dbReference>
<dbReference type="OrthoDB" id="581532at2"/>
<evidence type="ECO:0000259" key="1">
    <source>
        <dbReference type="PROSITE" id="PS51340"/>
    </source>
</evidence>
<dbReference type="SUPFAM" id="SSF50800">
    <property type="entry name" value="PK beta-barrel domain-like"/>
    <property type="match status" value="1"/>
</dbReference>
<accession>A0A563VVN7</accession>
<dbReference type="AlphaFoldDB" id="A0A563VVN7"/>
<dbReference type="PANTHER" id="PTHR14237">
    <property type="entry name" value="MOLYBDOPTERIN COFACTOR SULFURASE MOSC"/>
    <property type="match status" value="1"/>
</dbReference>
<dbReference type="EMBL" id="CAACVJ010000268">
    <property type="protein sequence ID" value="VEP15476.1"/>
    <property type="molecule type" value="Genomic_DNA"/>
</dbReference>
<dbReference type="Proteomes" id="UP000320055">
    <property type="component" value="Unassembled WGS sequence"/>
</dbReference>
<dbReference type="RefSeq" id="WP_144865489.1">
    <property type="nucleotide sequence ID" value="NZ_LR213794.1"/>
</dbReference>
<protein>
    <submittedName>
        <fullName evidence="2">Putative Fe-S protein</fullName>
    </submittedName>
</protein>
<dbReference type="SUPFAM" id="SSF141673">
    <property type="entry name" value="MOSC N-terminal domain-like"/>
    <property type="match status" value="1"/>
</dbReference>